<feature type="transmembrane region" description="Helical" evidence="1">
    <location>
        <begin position="89"/>
        <end position="106"/>
    </location>
</feature>
<evidence type="ECO:0000313" key="4">
    <source>
        <dbReference type="Proteomes" id="UP000182836"/>
    </source>
</evidence>
<evidence type="ECO:0000256" key="1">
    <source>
        <dbReference type="SAM" id="Phobius"/>
    </source>
</evidence>
<dbReference type="Pfam" id="PF04892">
    <property type="entry name" value="VanZ"/>
    <property type="match status" value="1"/>
</dbReference>
<proteinExistence type="predicted"/>
<dbReference type="InterPro" id="IPR016747">
    <property type="entry name" value="Phosphotransbutyrylase"/>
</dbReference>
<sequence length="178" mass="20252">MAENARKSEAEPMKKLWIWLPVLIIAGSIFISSSIPYDKQNIQPLLRQYVDKDFFIRWFSWVNFMYGKKEISIANLGVPAFLEFFIRKGAHFISYFVLGFLLSRVLRAFKLKGWRNALLALFLAVLYASSDELHQAFTASRNGMILDVWLDGAGAACGIGVMMSSARTRRNGMRTDKG</sequence>
<keyword evidence="1" id="KW-0472">Membrane</keyword>
<evidence type="ECO:0000313" key="3">
    <source>
        <dbReference type="EMBL" id="SDI46438.1"/>
    </source>
</evidence>
<dbReference type="RefSeq" id="WP_052812296.1">
    <property type="nucleotide sequence ID" value="NZ_BJOA01000211.1"/>
</dbReference>
<dbReference type="Proteomes" id="UP000182836">
    <property type="component" value="Unassembled WGS sequence"/>
</dbReference>
<dbReference type="AlphaFoldDB" id="A0A1G8KSP0"/>
<dbReference type="EMBL" id="FNED01000004">
    <property type="protein sequence ID" value="SDI46438.1"/>
    <property type="molecule type" value="Genomic_DNA"/>
</dbReference>
<feature type="transmembrane region" description="Helical" evidence="1">
    <location>
        <begin position="113"/>
        <end position="129"/>
    </location>
</feature>
<feature type="transmembrane region" description="Helical" evidence="1">
    <location>
        <begin position="149"/>
        <end position="166"/>
    </location>
</feature>
<gene>
    <name evidence="3" type="ORF">SAMN04487909_104107</name>
</gene>
<keyword evidence="1" id="KW-0812">Transmembrane</keyword>
<reference evidence="3 4" key="1">
    <citation type="submission" date="2016-10" db="EMBL/GenBank/DDBJ databases">
        <authorList>
            <person name="de Groot N.N."/>
        </authorList>
    </citation>
    <scope>NUCLEOTIDE SEQUENCE [LARGE SCALE GENOMIC DNA]</scope>
    <source>
        <strain evidence="3 4">DSM 2895</strain>
    </source>
</reference>
<organism evidence="3 4">
    <name type="scientific">Aneurinibacillus migulanus</name>
    <name type="common">Bacillus migulanus</name>
    <dbReference type="NCBI Taxonomy" id="47500"/>
    <lineage>
        <taxon>Bacteria</taxon>
        <taxon>Bacillati</taxon>
        <taxon>Bacillota</taxon>
        <taxon>Bacilli</taxon>
        <taxon>Bacillales</taxon>
        <taxon>Paenibacillaceae</taxon>
        <taxon>Aneurinibacillus group</taxon>
        <taxon>Aneurinibacillus</taxon>
    </lineage>
</organism>
<protein>
    <submittedName>
        <fullName evidence="3">VanZ like family protein</fullName>
    </submittedName>
</protein>
<evidence type="ECO:0000259" key="2">
    <source>
        <dbReference type="Pfam" id="PF04892"/>
    </source>
</evidence>
<accession>A0A1G8KSP0</accession>
<dbReference type="InterPro" id="IPR006976">
    <property type="entry name" value="VanZ-like"/>
</dbReference>
<dbReference type="GeneID" id="42304118"/>
<feature type="transmembrane region" description="Helical" evidence="1">
    <location>
        <begin position="16"/>
        <end position="37"/>
    </location>
</feature>
<dbReference type="NCBIfam" id="NF037970">
    <property type="entry name" value="vanZ_1"/>
    <property type="match status" value="1"/>
</dbReference>
<name>A0A1G8KSP0_ANEMI</name>
<feature type="domain" description="VanZ-like" evidence="2">
    <location>
        <begin position="19"/>
        <end position="163"/>
    </location>
</feature>
<dbReference type="OrthoDB" id="291892at2"/>
<dbReference type="PIRSF" id="PIRSF019083">
    <property type="entry name" value="UCP019083_VanZ"/>
    <property type="match status" value="1"/>
</dbReference>
<keyword evidence="1" id="KW-1133">Transmembrane helix</keyword>